<dbReference type="InterPro" id="IPR029045">
    <property type="entry name" value="ClpP/crotonase-like_dom_sf"/>
</dbReference>
<organism evidence="5 6">
    <name type="scientific">Rubrobacter marinus</name>
    <dbReference type="NCBI Taxonomy" id="2653852"/>
    <lineage>
        <taxon>Bacteria</taxon>
        <taxon>Bacillati</taxon>
        <taxon>Actinomycetota</taxon>
        <taxon>Rubrobacteria</taxon>
        <taxon>Rubrobacterales</taxon>
        <taxon>Rubrobacteraceae</taxon>
        <taxon>Rubrobacter</taxon>
    </lineage>
</organism>
<keyword evidence="6" id="KW-1185">Reference proteome</keyword>
<evidence type="ECO:0000313" key="6">
    <source>
        <dbReference type="Proteomes" id="UP000502706"/>
    </source>
</evidence>
<feature type="coiled-coil region" evidence="2">
    <location>
        <begin position="415"/>
        <end position="449"/>
    </location>
</feature>
<proteinExistence type="inferred from homology"/>
<dbReference type="RefSeq" id="WP_166397276.1">
    <property type="nucleotide sequence ID" value="NZ_CP045121.1"/>
</dbReference>
<dbReference type="EMBL" id="CP045121">
    <property type="protein sequence ID" value="QIN79605.1"/>
    <property type="molecule type" value="Genomic_DNA"/>
</dbReference>
<evidence type="ECO:0000256" key="3">
    <source>
        <dbReference type="SAM" id="MobiDB-lite"/>
    </source>
</evidence>
<evidence type="ECO:0000256" key="1">
    <source>
        <dbReference type="ARBA" id="ARBA00008683"/>
    </source>
</evidence>
<reference evidence="5 6" key="1">
    <citation type="submission" date="2019-10" db="EMBL/GenBank/DDBJ databases">
        <title>Rubrobacter sp nov SCSIO 52915 isolated from a deep-sea sediment in the South China Sea.</title>
        <authorList>
            <person name="Chen R.W."/>
        </authorList>
    </citation>
    <scope>NUCLEOTIDE SEQUENCE [LARGE SCALE GENOMIC DNA]</scope>
    <source>
        <strain evidence="5 6">SCSIO 52915</strain>
    </source>
</reference>
<keyword evidence="2" id="KW-0175">Coiled coil</keyword>
<dbReference type="InterPro" id="IPR002142">
    <property type="entry name" value="Peptidase_S49"/>
</dbReference>
<feature type="region of interest" description="Disordered" evidence="3">
    <location>
        <begin position="357"/>
        <end position="414"/>
    </location>
</feature>
<feature type="domain" description="Peptidase S49" evidence="4">
    <location>
        <begin position="140"/>
        <end position="283"/>
    </location>
</feature>
<evidence type="ECO:0000256" key="2">
    <source>
        <dbReference type="SAM" id="Coils"/>
    </source>
</evidence>
<evidence type="ECO:0000259" key="4">
    <source>
        <dbReference type="Pfam" id="PF01343"/>
    </source>
</evidence>
<sequence>MNGLRFVEKLANSPWLCDPGHVEFLHSIFLRYLDRVASGEKLDVRAVEQAVGRPLDNTRTVTNKDGVARIPVEGTIVRRANLFTEVSGGVSTETIAKDFVAAYNDASVHSILFVFDTPGGEAYGINELASLIREKRDEGAKRIEAFCDGMCASAGYYLASATGRITAETTASVGSIGTVVRVFNPQAAGKSPYLEFVNARSPNKRPDPNTAAGRSAIQEWIDDMGDQFIRFVADARGVSFEKVEQDFGQGFVMTGKRALAAGMVDALGSEGEVVGRLQEGAGVAEGGRALLPAASSRALAARPTKIVTHNPEEAATRMSENGIQTAAEGPEHTDAPAGDERRETGFMAHMRKFFVGEDPPATESRGSAQPTASARAEDEGAEANDGTREDMTETTQQTNGGGAEADAGSPSAEEVEYLRAQVEEYRGQLAALESEKAELVRRLADKEVEAEIAAAHLRGVEPRLTASAKPDLLEAAMEPENAPAQERAARWRSTLDASKGAVRFGEEGVEEGRGFEGMTDHERVEATLEARGLGKESYGAVASELAAAGEIRKGA</sequence>
<gene>
    <name evidence="5" type="ORF">GBA65_14950</name>
</gene>
<comment type="similarity">
    <text evidence="1">Belongs to the peptidase S49 family.</text>
</comment>
<dbReference type="Proteomes" id="UP000502706">
    <property type="component" value="Chromosome"/>
</dbReference>
<dbReference type="KEGG" id="rmar:GBA65_14950"/>
<accession>A0A6G8PZI8</accession>
<evidence type="ECO:0000313" key="5">
    <source>
        <dbReference type="EMBL" id="QIN79605.1"/>
    </source>
</evidence>
<protein>
    <recommendedName>
        <fullName evidence="4">Peptidase S49 domain-containing protein</fullName>
    </recommendedName>
</protein>
<dbReference type="SUPFAM" id="SSF52096">
    <property type="entry name" value="ClpP/crotonase"/>
    <property type="match status" value="1"/>
</dbReference>
<dbReference type="CDD" id="cd07022">
    <property type="entry name" value="S49_Sppa_36K_type"/>
    <property type="match status" value="1"/>
</dbReference>
<dbReference type="GO" id="GO:0008233">
    <property type="term" value="F:peptidase activity"/>
    <property type="evidence" value="ECO:0007669"/>
    <property type="project" value="InterPro"/>
</dbReference>
<dbReference type="GO" id="GO:0006508">
    <property type="term" value="P:proteolysis"/>
    <property type="evidence" value="ECO:0007669"/>
    <property type="project" value="InterPro"/>
</dbReference>
<dbReference type="AlphaFoldDB" id="A0A6G8PZI8"/>
<dbReference type="Pfam" id="PF01343">
    <property type="entry name" value="Peptidase_S49"/>
    <property type="match status" value="1"/>
</dbReference>
<dbReference type="InterPro" id="IPR033855">
    <property type="entry name" value="Protein_C"/>
</dbReference>
<dbReference type="PANTHER" id="PTHR42987">
    <property type="entry name" value="PEPTIDASE S49"/>
    <property type="match status" value="1"/>
</dbReference>
<dbReference type="PANTHER" id="PTHR42987:SF4">
    <property type="entry name" value="PROTEASE SOHB-RELATED"/>
    <property type="match status" value="1"/>
</dbReference>
<name>A0A6G8PZI8_9ACTN</name>
<dbReference type="Gene3D" id="3.90.226.10">
    <property type="entry name" value="2-enoyl-CoA Hydratase, Chain A, domain 1"/>
    <property type="match status" value="1"/>
</dbReference>